<evidence type="ECO:0000256" key="3">
    <source>
        <dbReference type="SAM" id="MobiDB-lite"/>
    </source>
</evidence>
<keyword evidence="4" id="KW-0472">Membrane</keyword>
<dbReference type="GO" id="GO:0043161">
    <property type="term" value="P:proteasome-mediated ubiquitin-dependent protein catabolic process"/>
    <property type="evidence" value="ECO:0000318"/>
    <property type="project" value="GO_Central"/>
</dbReference>
<dbReference type="GeneID" id="118420061"/>
<keyword evidence="5" id="KW-1185">Reference proteome</keyword>
<dbReference type="PANTHER" id="PTHR24104:SF50">
    <property type="entry name" value="SMP-30_GLUCONOLACTONASE_LRE-LIKE REGION DOMAIN-CONTAINING PROTEIN"/>
    <property type="match status" value="1"/>
</dbReference>
<keyword evidence="1" id="KW-0677">Repeat</keyword>
<feature type="region of interest" description="Disordered" evidence="3">
    <location>
        <begin position="1"/>
        <end position="46"/>
    </location>
</feature>
<dbReference type="GO" id="GO:0000209">
    <property type="term" value="P:protein polyubiquitination"/>
    <property type="evidence" value="ECO:0000318"/>
    <property type="project" value="GO_Central"/>
</dbReference>
<reference evidence="5" key="1">
    <citation type="journal article" date="2020" name="Nat. Ecol. Evol.">
        <title>Deeply conserved synteny resolves early events in vertebrate evolution.</title>
        <authorList>
            <person name="Simakov O."/>
            <person name="Marletaz F."/>
            <person name="Yue J.X."/>
            <person name="O'Connell B."/>
            <person name="Jenkins J."/>
            <person name="Brandt A."/>
            <person name="Calef R."/>
            <person name="Tung C.H."/>
            <person name="Huang T.K."/>
            <person name="Schmutz J."/>
            <person name="Satoh N."/>
            <person name="Yu J.K."/>
            <person name="Putnam N.H."/>
            <person name="Green R.E."/>
            <person name="Rokhsar D.S."/>
        </authorList>
    </citation>
    <scope>NUCLEOTIDE SEQUENCE [LARGE SCALE GENOMIC DNA]</scope>
    <source>
        <strain evidence="5">S238N-H82</strain>
    </source>
</reference>
<dbReference type="RefSeq" id="XP_035682660.1">
    <property type="nucleotide sequence ID" value="XM_035826767.1"/>
</dbReference>
<dbReference type="AlphaFoldDB" id="A0A9J7LJ43"/>
<dbReference type="OrthoDB" id="9987040at2759"/>
<dbReference type="GO" id="GO:0061630">
    <property type="term" value="F:ubiquitin protein ligase activity"/>
    <property type="evidence" value="ECO:0000318"/>
    <property type="project" value="GO_Central"/>
</dbReference>
<proteinExistence type="predicted"/>
<feature type="compositionally biased region" description="Polar residues" evidence="3">
    <location>
        <begin position="1"/>
        <end position="21"/>
    </location>
</feature>
<dbReference type="Pfam" id="PF01436">
    <property type="entry name" value="NHL"/>
    <property type="match status" value="1"/>
</dbReference>
<dbReference type="PROSITE" id="PS51125">
    <property type="entry name" value="NHL"/>
    <property type="match status" value="1"/>
</dbReference>
<evidence type="ECO:0000313" key="5">
    <source>
        <dbReference type="Proteomes" id="UP000001554"/>
    </source>
</evidence>
<evidence type="ECO:0000313" key="6">
    <source>
        <dbReference type="RefSeq" id="XP_035682660.1"/>
    </source>
</evidence>
<organism evidence="5 6">
    <name type="scientific">Branchiostoma floridae</name>
    <name type="common">Florida lancelet</name>
    <name type="synonym">Amphioxus</name>
    <dbReference type="NCBI Taxonomy" id="7739"/>
    <lineage>
        <taxon>Eukaryota</taxon>
        <taxon>Metazoa</taxon>
        <taxon>Chordata</taxon>
        <taxon>Cephalochordata</taxon>
        <taxon>Leptocardii</taxon>
        <taxon>Amphioxiformes</taxon>
        <taxon>Branchiostomatidae</taxon>
        <taxon>Branchiostoma</taxon>
    </lineage>
</organism>
<dbReference type="SUPFAM" id="SSF101898">
    <property type="entry name" value="NHL repeat"/>
    <property type="match status" value="1"/>
</dbReference>
<evidence type="ECO:0000256" key="1">
    <source>
        <dbReference type="ARBA" id="ARBA00022737"/>
    </source>
</evidence>
<keyword evidence="4" id="KW-0812">Transmembrane</keyword>
<reference evidence="6" key="2">
    <citation type="submission" date="2025-08" db="UniProtKB">
        <authorList>
            <consortium name="RefSeq"/>
        </authorList>
    </citation>
    <scope>IDENTIFICATION</scope>
    <source>
        <strain evidence="6">S238N-H82</strain>
        <tissue evidence="6">Testes</tissue>
    </source>
</reference>
<evidence type="ECO:0000256" key="2">
    <source>
        <dbReference type="PROSITE-ProRule" id="PRU00504"/>
    </source>
</evidence>
<keyword evidence="4" id="KW-1133">Transmembrane helix</keyword>
<dbReference type="CDD" id="cd05819">
    <property type="entry name" value="NHL"/>
    <property type="match status" value="1"/>
</dbReference>
<dbReference type="PANTHER" id="PTHR24104">
    <property type="entry name" value="E3 UBIQUITIN-PROTEIN LIGASE NHLRC1-RELATED"/>
    <property type="match status" value="1"/>
</dbReference>
<feature type="transmembrane region" description="Helical" evidence="4">
    <location>
        <begin position="60"/>
        <end position="84"/>
    </location>
</feature>
<dbReference type="Gene3D" id="2.120.10.30">
    <property type="entry name" value="TolB, C-terminal domain"/>
    <property type="match status" value="1"/>
</dbReference>
<feature type="repeat" description="NHL" evidence="2">
    <location>
        <begin position="172"/>
        <end position="215"/>
    </location>
</feature>
<gene>
    <name evidence="6" type="primary">LOC118420061</name>
</gene>
<name>A0A9J7LJ43_BRAFL</name>
<dbReference type="KEGG" id="bfo:118420061"/>
<dbReference type="Proteomes" id="UP000001554">
    <property type="component" value="Chromosome 7"/>
</dbReference>
<evidence type="ECO:0000256" key="4">
    <source>
        <dbReference type="SAM" id="Phobius"/>
    </source>
</evidence>
<protein>
    <submittedName>
        <fullName evidence="6">E3 ubiquitin-protein ligase TRIM71-like</fullName>
    </submittedName>
</protein>
<dbReference type="InterPro" id="IPR050952">
    <property type="entry name" value="TRIM-NHL_E3_ligases"/>
</dbReference>
<dbReference type="InterPro" id="IPR001258">
    <property type="entry name" value="NHL_repeat"/>
</dbReference>
<sequence length="436" mass="47467">MSSQEPQSIELQVTRTSSTDGGLTAAEDRTGDNREHQQDENAEENTSCGQRYFANPLHRAMCIGVVVILAILVAVTVTGSVIIFTSSPVSSGGQQQQQETTTFPHVPSLTTISVTYKSDARETPRTLGATTGLSVTSASTTVQLLNNETHMTAPTARTTVEGINQEPGEIEKITFGGIGDEPGKFLRPHGVFVSEHNDIYVADSGNRRVQVHDMSGTHLHLFPTVVPRTHGKKMMPYDVAIDGDNMIWVLGKTRSFGEYLIQYTTGGHPMLKLLVGFHTNLGIAINYQRKLIIVTEILEGSGQVKILRPDGSLVTRFGEQQKMVNPGSVTVNREGNIFVSDYGTDHVYSFNGQGNFLFKFNANMPAELHGICTDISDHIVVTGTGNIAAIIFTSSGRYLRHVASTNRRYEGVAVGPHGQLVITSPSIHSVIIFPRY</sequence>
<feature type="compositionally biased region" description="Basic and acidic residues" evidence="3">
    <location>
        <begin position="26"/>
        <end position="39"/>
    </location>
</feature>
<accession>A0A9J7LJ43</accession>
<dbReference type="InterPro" id="IPR011042">
    <property type="entry name" value="6-blade_b-propeller_TolB-like"/>
</dbReference>